<feature type="transmembrane region" description="Helical" evidence="4">
    <location>
        <begin position="60"/>
        <end position="81"/>
    </location>
</feature>
<feature type="transmembrane region" description="Helical" evidence="4">
    <location>
        <begin position="20"/>
        <end position="40"/>
    </location>
</feature>
<keyword evidence="4" id="KW-0472">Membrane</keyword>
<name>A0ABW1ZVH0_9GAMM</name>
<evidence type="ECO:0000256" key="2">
    <source>
        <dbReference type="ARBA" id="ARBA00022597"/>
    </source>
</evidence>
<dbReference type="PANTHER" id="PTHR30505">
    <property type="entry name" value="FRUCTOSE-LIKE PERMEASE"/>
    <property type="match status" value="1"/>
</dbReference>
<keyword evidence="6" id="KW-1185">Reference proteome</keyword>
<keyword evidence="1" id="KW-0813">Transport</keyword>
<organism evidence="5 6">
    <name type="scientific">Marinobacterium aestuariivivens</name>
    <dbReference type="NCBI Taxonomy" id="1698799"/>
    <lineage>
        <taxon>Bacteria</taxon>
        <taxon>Pseudomonadati</taxon>
        <taxon>Pseudomonadota</taxon>
        <taxon>Gammaproteobacteria</taxon>
        <taxon>Oceanospirillales</taxon>
        <taxon>Oceanospirillaceae</taxon>
        <taxon>Marinobacterium</taxon>
    </lineage>
</organism>
<evidence type="ECO:0000256" key="1">
    <source>
        <dbReference type="ARBA" id="ARBA00022448"/>
    </source>
</evidence>
<dbReference type="PANTHER" id="PTHR30505:SF0">
    <property type="entry name" value="FRUCTOSE-LIKE PTS SYSTEM EIIBC COMPONENT-RELATED"/>
    <property type="match status" value="1"/>
</dbReference>
<evidence type="ECO:0000256" key="3">
    <source>
        <dbReference type="ARBA" id="ARBA00022683"/>
    </source>
</evidence>
<proteinExistence type="predicted"/>
<evidence type="ECO:0000313" key="6">
    <source>
        <dbReference type="Proteomes" id="UP001596422"/>
    </source>
</evidence>
<keyword evidence="3" id="KW-0598">Phosphotransferase system</keyword>
<gene>
    <name evidence="5" type="ORF">ACFQDL_02910</name>
</gene>
<keyword evidence="4" id="KW-0812">Transmembrane</keyword>
<evidence type="ECO:0000313" key="5">
    <source>
        <dbReference type="EMBL" id="MFC6669175.1"/>
    </source>
</evidence>
<reference evidence="6" key="1">
    <citation type="journal article" date="2019" name="Int. J. Syst. Evol. Microbiol.">
        <title>The Global Catalogue of Microorganisms (GCM) 10K type strain sequencing project: providing services to taxonomists for standard genome sequencing and annotation.</title>
        <authorList>
            <consortium name="The Broad Institute Genomics Platform"/>
            <consortium name="The Broad Institute Genome Sequencing Center for Infectious Disease"/>
            <person name="Wu L."/>
            <person name="Ma J."/>
        </authorList>
    </citation>
    <scope>NUCLEOTIDE SEQUENCE [LARGE SCALE GENOMIC DNA]</scope>
    <source>
        <strain evidence="6">NBRC 111756</strain>
    </source>
</reference>
<keyword evidence="2" id="KW-0762">Sugar transport</keyword>
<dbReference type="Proteomes" id="UP001596422">
    <property type="component" value="Unassembled WGS sequence"/>
</dbReference>
<accession>A0ABW1ZVH0</accession>
<sequence length="94" mass="9546">MMGASFITEGAIPYAVADPLRVLPACILGSMLAGALSMTFGCQLLAPHGGVFVIPLVGNWAGYLVAIAAGALLTACLVAGLKRFARPRTGLSQS</sequence>
<comment type="caution">
    <text evidence="5">The sequence shown here is derived from an EMBL/GenBank/DDBJ whole genome shotgun (WGS) entry which is preliminary data.</text>
</comment>
<evidence type="ECO:0000256" key="4">
    <source>
        <dbReference type="SAM" id="Phobius"/>
    </source>
</evidence>
<evidence type="ECO:0008006" key="7">
    <source>
        <dbReference type="Google" id="ProtNLM"/>
    </source>
</evidence>
<protein>
    <recommendedName>
        <fullName evidence="7">PTS EIIC type-2 domain-containing protein</fullName>
    </recommendedName>
</protein>
<dbReference type="EMBL" id="JBHSWE010000001">
    <property type="protein sequence ID" value="MFC6669175.1"/>
    <property type="molecule type" value="Genomic_DNA"/>
</dbReference>
<keyword evidence="4" id="KW-1133">Transmembrane helix</keyword>
<dbReference type="InterPro" id="IPR050864">
    <property type="entry name" value="Bacterial_PTS_Sugar_Transport"/>
</dbReference>